<comment type="similarity">
    <text evidence="3 13">Belongs to the calycin superfamily. Lipocalin family.</text>
</comment>
<evidence type="ECO:0000256" key="3">
    <source>
        <dbReference type="ARBA" id="ARBA00006889"/>
    </source>
</evidence>
<feature type="signal peptide" evidence="13">
    <location>
        <begin position="1"/>
        <end position="22"/>
    </location>
</feature>
<feature type="domain" description="Lipocalin/cytosolic fatty-acid binding" evidence="15">
    <location>
        <begin position="33"/>
        <end position="171"/>
    </location>
</feature>
<dbReference type="PROSITE" id="PS00213">
    <property type="entry name" value="LIPOCALIN"/>
    <property type="match status" value="1"/>
</dbReference>
<dbReference type="PANTHER" id="PTHR10612:SF34">
    <property type="entry name" value="APOLIPOPROTEIN D"/>
    <property type="match status" value="1"/>
</dbReference>
<evidence type="ECO:0000256" key="9">
    <source>
        <dbReference type="ARBA" id="ARBA00023237"/>
    </source>
</evidence>
<evidence type="ECO:0000256" key="6">
    <source>
        <dbReference type="ARBA" id="ARBA00023121"/>
    </source>
</evidence>
<feature type="lipid moiety-binding region" description="S-diacylglycerol cysteine" evidence="14">
    <location>
        <position position="20"/>
    </location>
</feature>
<dbReference type="InterPro" id="IPR022271">
    <property type="entry name" value="Lipocalin_ApoD"/>
</dbReference>
<keyword evidence="9" id="KW-0998">Cell outer membrane</keyword>
<evidence type="ECO:0000256" key="7">
    <source>
        <dbReference type="ARBA" id="ARBA00023136"/>
    </source>
</evidence>
<dbReference type="GO" id="GO:0008289">
    <property type="term" value="F:lipid binding"/>
    <property type="evidence" value="ECO:0007669"/>
    <property type="project" value="UniProtKB-KW"/>
</dbReference>
<evidence type="ECO:0000313" key="16">
    <source>
        <dbReference type="EMBL" id="QKF67301.1"/>
    </source>
</evidence>
<evidence type="ECO:0000256" key="4">
    <source>
        <dbReference type="ARBA" id="ARBA00011738"/>
    </source>
</evidence>
<evidence type="ECO:0000256" key="8">
    <source>
        <dbReference type="ARBA" id="ARBA00023139"/>
    </source>
</evidence>
<sequence length="173" mass="20147">MQTLFKYTLILSIVLLFTACSSKNPPLQTVEKVDLNKYLGTWYEIARFEHFFERDCKNVTANYSILDDETIKVINRCTKITTNEKGEAQGRAHAIDETNSKLKVSFFRPFYGDYWVLILDKDYNYAVVGTPSREYLWILSRENKIPASVKNEILQKLPTLGFDTSKLIWTIQE</sequence>
<name>A0AAE7E512_9BACT</name>
<accession>A0AAE7E512</accession>
<dbReference type="InterPro" id="IPR047202">
    <property type="entry name" value="Lipocalin_Blc-like_dom"/>
</dbReference>
<comment type="subunit">
    <text evidence="4">Homodimer.</text>
</comment>
<keyword evidence="7" id="KW-0472">Membrane</keyword>
<dbReference type="KEGG" id="avp:AVENP_1755"/>
<evidence type="ECO:0000256" key="2">
    <source>
        <dbReference type="ARBA" id="ARBA00004635"/>
    </source>
</evidence>
<dbReference type="CDD" id="cd19438">
    <property type="entry name" value="lipocalin_Blc-like"/>
    <property type="match status" value="1"/>
</dbReference>
<evidence type="ECO:0000256" key="1">
    <source>
        <dbReference type="ARBA" id="ARBA00004442"/>
    </source>
</evidence>
<keyword evidence="5 13" id="KW-0732">Signal</keyword>
<proteinExistence type="inferred from homology"/>
<feature type="lipid moiety-binding region" description="N-palmitoyl cysteine" evidence="14">
    <location>
        <position position="20"/>
    </location>
</feature>
<reference evidence="16 17" key="1">
    <citation type="submission" date="2020-05" db="EMBL/GenBank/DDBJ databases">
        <title>Complete genome sequencing of Campylobacter and Arcobacter type strains.</title>
        <authorList>
            <person name="Miller W.G."/>
            <person name="Yee E."/>
        </authorList>
    </citation>
    <scope>NUCLEOTIDE SEQUENCE [LARGE SCALE GENOMIC DNA]</scope>
    <source>
        <strain evidence="16 17">LMG 26156</strain>
    </source>
</reference>
<comment type="function">
    <text evidence="11">Involved in the storage or transport of lipids necessary for membrane maintenance under stressful conditions. Displays a binding preference for lysophospholipids.</text>
</comment>
<dbReference type="Gene3D" id="2.40.128.20">
    <property type="match status" value="1"/>
</dbReference>
<evidence type="ECO:0000313" key="17">
    <source>
        <dbReference type="Proteomes" id="UP000503482"/>
    </source>
</evidence>
<dbReference type="EMBL" id="CP053840">
    <property type="protein sequence ID" value="QKF67301.1"/>
    <property type="molecule type" value="Genomic_DNA"/>
</dbReference>
<evidence type="ECO:0000256" key="12">
    <source>
        <dbReference type="ARBA" id="ARBA00071217"/>
    </source>
</evidence>
<dbReference type="PRINTS" id="PR01171">
    <property type="entry name" value="BCTLIPOCALIN"/>
</dbReference>
<evidence type="ECO:0000256" key="14">
    <source>
        <dbReference type="PIRSR" id="PIRSR036893-52"/>
    </source>
</evidence>
<dbReference type="SUPFAM" id="SSF50814">
    <property type="entry name" value="Lipocalins"/>
    <property type="match status" value="1"/>
</dbReference>
<keyword evidence="8 14" id="KW-0564">Palmitate</keyword>
<dbReference type="InterPro" id="IPR002446">
    <property type="entry name" value="Lipocalin_bac"/>
</dbReference>
<dbReference type="FunFam" id="2.40.128.20:FF:000002">
    <property type="entry name" value="Outer membrane lipoprotein Blc"/>
    <property type="match status" value="1"/>
</dbReference>
<feature type="chain" id="PRO_5041785416" description="Outer membrane lipoprotein Blc" evidence="13">
    <location>
        <begin position="23"/>
        <end position="173"/>
    </location>
</feature>
<dbReference type="InterPro" id="IPR000566">
    <property type="entry name" value="Lipocln_cytosolic_FA-bd_dom"/>
</dbReference>
<dbReference type="GO" id="GO:0006950">
    <property type="term" value="P:response to stress"/>
    <property type="evidence" value="ECO:0007669"/>
    <property type="project" value="UniProtKB-ARBA"/>
</dbReference>
<keyword evidence="17" id="KW-1185">Reference proteome</keyword>
<dbReference type="AlphaFoldDB" id="A0AAE7E512"/>
<evidence type="ECO:0000259" key="15">
    <source>
        <dbReference type="Pfam" id="PF08212"/>
    </source>
</evidence>
<dbReference type="GO" id="GO:0009279">
    <property type="term" value="C:cell outer membrane"/>
    <property type="evidence" value="ECO:0007669"/>
    <property type="project" value="UniProtKB-SubCell"/>
</dbReference>
<evidence type="ECO:0000256" key="10">
    <source>
        <dbReference type="ARBA" id="ARBA00023288"/>
    </source>
</evidence>
<protein>
    <recommendedName>
        <fullName evidence="12">Outer membrane lipoprotein Blc</fullName>
    </recommendedName>
</protein>
<dbReference type="Proteomes" id="UP000503482">
    <property type="component" value="Chromosome"/>
</dbReference>
<evidence type="ECO:0000256" key="11">
    <source>
        <dbReference type="ARBA" id="ARBA00057024"/>
    </source>
</evidence>
<evidence type="ECO:0000256" key="5">
    <source>
        <dbReference type="ARBA" id="ARBA00022729"/>
    </source>
</evidence>
<dbReference type="Pfam" id="PF08212">
    <property type="entry name" value="Lipocalin_2"/>
    <property type="match status" value="1"/>
</dbReference>
<keyword evidence="6" id="KW-0446">Lipid-binding</keyword>
<evidence type="ECO:0000256" key="13">
    <source>
        <dbReference type="PIRNR" id="PIRNR036893"/>
    </source>
</evidence>
<dbReference type="InterPro" id="IPR022272">
    <property type="entry name" value="Lipocalin_CS"/>
</dbReference>
<dbReference type="PANTHER" id="PTHR10612">
    <property type="entry name" value="APOLIPOPROTEIN D"/>
    <property type="match status" value="1"/>
</dbReference>
<dbReference type="RefSeq" id="WP_128358129.1">
    <property type="nucleotide sequence ID" value="NZ_CP053840.1"/>
</dbReference>
<dbReference type="PIRSF" id="PIRSF036893">
    <property type="entry name" value="Lipocalin_ApoD"/>
    <property type="match status" value="1"/>
</dbReference>
<organism evidence="16 17">
    <name type="scientific">Arcobacter venerupis</name>
    <dbReference type="NCBI Taxonomy" id="1054033"/>
    <lineage>
        <taxon>Bacteria</taxon>
        <taxon>Pseudomonadati</taxon>
        <taxon>Campylobacterota</taxon>
        <taxon>Epsilonproteobacteria</taxon>
        <taxon>Campylobacterales</taxon>
        <taxon>Arcobacteraceae</taxon>
        <taxon>Arcobacter</taxon>
    </lineage>
</organism>
<gene>
    <name evidence="16" type="ORF">AVENP_1755</name>
</gene>
<dbReference type="InterPro" id="IPR012674">
    <property type="entry name" value="Calycin"/>
</dbReference>
<dbReference type="PROSITE" id="PS51257">
    <property type="entry name" value="PROKAR_LIPOPROTEIN"/>
    <property type="match status" value="1"/>
</dbReference>
<keyword evidence="10 14" id="KW-0449">Lipoprotein</keyword>
<comment type="subcellular location">
    <subcellularLocation>
        <location evidence="1">Cell outer membrane</location>
    </subcellularLocation>
    <subcellularLocation>
        <location evidence="2">Membrane</location>
        <topology evidence="2">Lipid-anchor</topology>
    </subcellularLocation>
</comment>